<evidence type="ECO:0000313" key="5">
    <source>
        <dbReference type="Proteomes" id="UP000006898"/>
    </source>
</evidence>
<evidence type="ECO:0000259" key="2">
    <source>
        <dbReference type="Pfam" id="PF01458"/>
    </source>
</evidence>
<dbReference type="HOGENOM" id="CLU_026231_5_2_0"/>
<dbReference type="PATRIC" id="fig|671143.5.peg.2097"/>
<dbReference type="NCBIfam" id="TIGR01981">
    <property type="entry name" value="sufD"/>
    <property type="match status" value="1"/>
</dbReference>
<feature type="domain" description="SUF system FeS cluster assembly SufBD core" evidence="2">
    <location>
        <begin position="219"/>
        <end position="445"/>
    </location>
</feature>
<comment type="similarity">
    <text evidence="1">Belongs to the iron-sulfur cluster assembly SufBD family.</text>
</comment>
<dbReference type="InterPro" id="IPR011542">
    <property type="entry name" value="SUF_FeS_clus_asmbl_SufD"/>
</dbReference>
<gene>
    <name evidence="4" type="primary">sufD</name>
    <name evidence="4" type="ORF">DAMO_2381</name>
</gene>
<dbReference type="GO" id="GO:0016226">
    <property type="term" value="P:iron-sulfur cluster assembly"/>
    <property type="evidence" value="ECO:0007669"/>
    <property type="project" value="InterPro"/>
</dbReference>
<organism evidence="4 5">
    <name type="scientific">Methylomirabilis oxygeniifera</name>
    <dbReference type="NCBI Taxonomy" id="671143"/>
    <lineage>
        <taxon>Bacteria</taxon>
        <taxon>Candidatus Methylomirabilota</taxon>
        <taxon>Candidatus Methylomirabilia</taxon>
        <taxon>Candidatus Methylomirabilales</taxon>
        <taxon>Candidatus Methylomirabilaceae</taxon>
        <taxon>Candidatus Methylomirabilis</taxon>
    </lineage>
</organism>
<dbReference type="eggNOG" id="COG0719">
    <property type="taxonomic scope" value="Bacteria"/>
</dbReference>
<dbReference type="Pfam" id="PF19295">
    <property type="entry name" value="SufBD_N"/>
    <property type="match status" value="1"/>
</dbReference>
<name>D5MIS2_METO1</name>
<dbReference type="InterPro" id="IPR055346">
    <property type="entry name" value="Fe-S_cluster_assembly_SufBD"/>
</dbReference>
<evidence type="ECO:0000313" key="4">
    <source>
        <dbReference type="EMBL" id="CBE69429.1"/>
    </source>
</evidence>
<dbReference type="InterPro" id="IPR045595">
    <property type="entry name" value="SufBD_N"/>
</dbReference>
<dbReference type="Proteomes" id="UP000006898">
    <property type="component" value="Chromosome"/>
</dbReference>
<evidence type="ECO:0000259" key="3">
    <source>
        <dbReference type="Pfam" id="PF19295"/>
    </source>
</evidence>
<evidence type="ECO:0000256" key="1">
    <source>
        <dbReference type="ARBA" id="ARBA00043967"/>
    </source>
</evidence>
<dbReference type="Pfam" id="PF01458">
    <property type="entry name" value="SUFBD_core"/>
    <property type="match status" value="1"/>
</dbReference>
<sequence length="480" mass="52164">MLQVAEDLDSYRADFERFERDDAGRGPQWTQQIRTAAFGRFIELGFPTTRLEDWKYTNVAPIITTAFRRAGQAQRTLPIEPIESFTLEDVACAQLVFVNGCYSSDLSSLKKLPAGVVVSNLATVLACNPASVKPHLAQHAGFHNQAFVALNTAFMEDGAFVFIPKGTVVDAPIHLLFVSSSPCDSALGRPPSTEFGAGFESPVPAGFQGGADDKSSVASVSYPRNLIVVESHSQVRVIESYVGMGHDVYCTNAVTEIVGGENAVIDYYKVQRESEEAFHVATAQVQLGRGGTFSSHTIDLGGALVRNNLGVALDGDGAECTLNGLSMATGRQHVDNHTRIDHIRPHCSSRQLYKGILDGKSRGVFNGKVVVHGAARKTDARQVNKNLLLSEDAVIDSKPQLEIFNNDVKCTHGTTIGQHDQDAIFYLRSRGIDPAATRRLLTYAFASELLSRITIEPIRARLEALLVTRLGNRSTSEETS</sequence>
<dbReference type="PANTHER" id="PTHR43575:SF1">
    <property type="entry name" value="PROTEIN ABCI7, CHLOROPLASTIC"/>
    <property type="match status" value="1"/>
</dbReference>
<proteinExistence type="inferred from homology"/>
<dbReference type="PANTHER" id="PTHR43575">
    <property type="entry name" value="PROTEIN ABCI7, CHLOROPLASTIC"/>
    <property type="match status" value="1"/>
</dbReference>
<dbReference type="EMBL" id="FP565575">
    <property type="protein sequence ID" value="CBE69429.1"/>
    <property type="molecule type" value="Genomic_DNA"/>
</dbReference>
<dbReference type="KEGG" id="mox:DAMO_2381"/>
<dbReference type="InterPro" id="IPR000825">
    <property type="entry name" value="SUF_FeS_clus_asmbl_SufBD_core"/>
</dbReference>
<protein>
    <submittedName>
        <fullName evidence="4">SufD, needed for fhuF Fe-S center production/stability</fullName>
    </submittedName>
</protein>
<feature type="domain" description="SUF system FeS cluster assembly SufBD N-terminal" evidence="3">
    <location>
        <begin position="29"/>
        <end position="174"/>
    </location>
</feature>
<accession>D5MIS2</accession>
<dbReference type="STRING" id="671143.DAMO_2381"/>
<reference evidence="4 5" key="1">
    <citation type="journal article" date="2010" name="Nature">
        <title>Nitrite-driven anaerobic methane oxidation by oxygenic bacteria.</title>
        <authorList>
            <person name="Ettwig K.F."/>
            <person name="Butler M.K."/>
            <person name="Le Paslier D."/>
            <person name="Pelletier E."/>
            <person name="Mangenot S."/>
            <person name="Kuypers M.M.M."/>
            <person name="Schreiber F."/>
            <person name="Dutilh B.E."/>
            <person name="Zedelius J."/>
            <person name="de Beer D."/>
            <person name="Gloerich J."/>
            <person name="Wessels H.J.C.T."/>
            <person name="van Allen T."/>
            <person name="Luesken F."/>
            <person name="Wu M."/>
            <person name="van de Pas-Schoonen K.T."/>
            <person name="Op den Camp H.J.M."/>
            <person name="Janssen-Megens E.M."/>
            <person name="Francoijs K-J."/>
            <person name="Stunnenberg H."/>
            <person name="Weissenbach J."/>
            <person name="Jetten M.S.M."/>
            <person name="Strous M."/>
        </authorList>
    </citation>
    <scope>NUCLEOTIDE SEQUENCE [LARGE SCALE GENOMIC DNA]</scope>
</reference>
<dbReference type="AlphaFoldDB" id="D5MIS2"/>
<dbReference type="InterPro" id="IPR037284">
    <property type="entry name" value="SUF_FeS_clus_asmbl_SufBD_sf"/>
</dbReference>
<dbReference type="SUPFAM" id="SSF101960">
    <property type="entry name" value="Stabilizer of iron transporter SufD"/>
    <property type="match status" value="1"/>
</dbReference>